<dbReference type="OrthoDB" id="648416at2759"/>
<dbReference type="Pfam" id="PF03763">
    <property type="entry name" value="Remorin_C"/>
    <property type="match status" value="1"/>
</dbReference>
<evidence type="ECO:0000256" key="2">
    <source>
        <dbReference type="SAM" id="MobiDB-lite"/>
    </source>
</evidence>
<evidence type="ECO:0000313" key="3">
    <source>
        <dbReference type="Proteomes" id="UP000235220"/>
    </source>
</evidence>
<dbReference type="GeneID" id="109009084"/>
<dbReference type="STRING" id="51240.A0A2I4GM53"/>
<reference evidence="4" key="1">
    <citation type="submission" date="2025-08" db="UniProtKB">
        <authorList>
            <consortium name="RefSeq"/>
        </authorList>
    </citation>
    <scope>IDENTIFICATION</scope>
    <source>
        <tissue evidence="4">Leaves</tissue>
    </source>
</reference>
<dbReference type="FunCoup" id="A0A2I4GM53">
    <property type="interactions" value="88"/>
</dbReference>
<feature type="region of interest" description="Disordered" evidence="2">
    <location>
        <begin position="82"/>
        <end position="115"/>
    </location>
</feature>
<evidence type="ECO:0000313" key="4">
    <source>
        <dbReference type="RefSeq" id="XP_018844977.2"/>
    </source>
</evidence>
<sequence length="401" mass="43738">MKKASISPHNLGVLQSPGAPSYRDKNAGSQRGWSSERVPLTGKSSRRHLSAASLMPFNSGRALPSKWDDAERWICSPISGQSNGQVTYSQPHKRPKSKSGPIVPPGVGCSSNNSPAMQGLDGSSLRSFLVGSPLSAGVLAADGLFVQYGNVGVGQSFVVDVENSVAHSGCLPGWSELLSEPSSPSSQDEKLDGTEEIMDSRAVSRRDMATQMSPEGGINSSPRANSSFSSTPPSFTSIVETQAGSCTKVEVKDVQVDKRATVINWSKKHIANMTKKRSPYVEDFNNDKQTRTASWDIAEAEMNISKLQREEAKIAAWESLQKAKAEAEIRKLEMKLEKKRSSSMDKILSKLSMAQMKAQQMRSAVSVQEGDQDPKTFYKVVSFRKFVRMGSFRSCFTSHDF</sequence>
<dbReference type="Gramene" id="Jr07_01950_p1">
    <property type="protein sequence ID" value="cds.Jr07_01950_p1"/>
    <property type="gene ID" value="Jr07_01950"/>
</dbReference>
<organism evidence="3 4">
    <name type="scientific">Juglans regia</name>
    <name type="common">English walnut</name>
    <dbReference type="NCBI Taxonomy" id="51240"/>
    <lineage>
        <taxon>Eukaryota</taxon>
        <taxon>Viridiplantae</taxon>
        <taxon>Streptophyta</taxon>
        <taxon>Embryophyta</taxon>
        <taxon>Tracheophyta</taxon>
        <taxon>Spermatophyta</taxon>
        <taxon>Magnoliopsida</taxon>
        <taxon>eudicotyledons</taxon>
        <taxon>Gunneridae</taxon>
        <taxon>Pentapetalae</taxon>
        <taxon>rosids</taxon>
        <taxon>fabids</taxon>
        <taxon>Fagales</taxon>
        <taxon>Juglandaceae</taxon>
        <taxon>Juglans</taxon>
    </lineage>
</organism>
<feature type="compositionally biased region" description="Low complexity" evidence="2">
    <location>
        <begin position="176"/>
        <end position="186"/>
    </location>
</feature>
<dbReference type="InterPro" id="IPR005516">
    <property type="entry name" value="Remorin_C"/>
</dbReference>
<dbReference type="Proteomes" id="UP000235220">
    <property type="component" value="Chromosome 7"/>
</dbReference>
<comment type="similarity">
    <text evidence="1">Belongs to the remorin family.</text>
</comment>
<dbReference type="PANTHER" id="PTHR31471:SF2">
    <property type="entry name" value="REMORIN FAMILY PROTEIN"/>
    <property type="match status" value="1"/>
</dbReference>
<name>A0A2I4GM53_JUGRE</name>
<evidence type="ECO:0000256" key="1">
    <source>
        <dbReference type="ARBA" id="ARBA00005711"/>
    </source>
</evidence>
<dbReference type="PANTHER" id="PTHR31471">
    <property type="entry name" value="OS02G0116800 PROTEIN"/>
    <property type="match status" value="1"/>
</dbReference>
<feature type="compositionally biased region" description="Low complexity" evidence="2">
    <location>
        <begin position="220"/>
        <end position="235"/>
    </location>
</feature>
<gene>
    <name evidence="4" type="primary">LOC109009084</name>
</gene>
<protein>
    <submittedName>
        <fullName evidence="4">Uncharacterized protein LOC109009084</fullName>
    </submittedName>
</protein>
<feature type="region of interest" description="Disordered" evidence="2">
    <location>
        <begin position="206"/>
        <end position="235"/>
    </location>
</feature>
<dbReference type="KEGG" id="jre:109009084"/>
<feature type="region of interest" description="Disordered" evidence="2">
    <location>
        <begin position="176"/>
        <end position="195"/>
    </location>
</feature>
<feature type="region of interest" description="Disordered" evidence="2">
    <location>
        <begin position="1"/>
        <end position="47"/>
    </location>
</feature>
<dbReference type="AlphaFoldDB" id="A0A2I4GM53"/>
<accession>A0A2I4GM53</accession>
<keyword evidence="3" id="KW-1185">Reference proteome</keyword>
<dbReference type="RefSeq" id="XP_018844977.2">
    <property type="nucleotide sequence ID" value="XM_018989432.2"/>
</dbReference>
<proteinExistence type="inferred from homology"/>